<dbReference type="GO" id="GO:0005829">
    <property type="term" value="C:cytosol"/>
    <property type="evidence" value="ECO:0007669"/>
    <property type="project" value="TreeGrafter"/>
</dbReference>
<dbReference type="GO" id="GO:0016791">
    <property type="term" value="F:phosphatase activity"/>
    <property type="evidence" value="ECO:0007669"/>
    <property type="project" value="TreeGrafter"/>
</dbReference>
<dbReference type="Pfam" id="PF08282">
    <property type="entry name" value="Hydrolase_3"/>
    <property type="match status" value="1"/>
</dbReference>
<keyword evidence="2" id="KW-1185">Reference proteome</keyword>
<dbReference type="Gene3D" id="3.40.50.1000">
    <property type="entry name" value="HAD superfamily/HAD-like"/>
    <property type="match status" value="1"/>
</dbReference>
<dbReference type="PROSITE" id="PS01228">
    <property type="entry name" value="COF_1"/>
    <property type="match status" value="1"/>
</dbReference>
<dbReference type="InterPro" id="IPR036412">
    <property type="entry name" value="HAD-like_sf"/>
</dbReference>
<dbReference type="PANTHER" id="PTHR10000">
    <property type="entry name" value="PHOSPHOSERINE PHOSPHATASE"/>
    <property type="match status" value="1"/>
</dbReference>
<proteinExistence type="predicted"/>
<dbReference type="AlphaFoldDB" id="A0AA41X0W9"/>
<dbReference type="PROSITE" id="PS01229">
    <property type="entry name" value="COF_2"/>
    <property type="match status" value="1"/>
</dbReference>
<dbReference type="GO" id="GO:0000287">
    <property type="term" value="F:magnesium ion binding"/>
    <property type="evidence" value="ECO:0007669"/>
    <property type="project" value="TreeGrafter"/>
</dbReference>
<protein>
    <submittedName>
        <fullName evidence="1">HAD family hydrolase</fullName>
    </submittedName>
</protein>
<reference evidence="1" key="1">
    <citation type="submission" date="2022-07" db="EMBL/GenBank/DDBJ databases">
        <title>Characterization of the Novel Bacterium Alteromonas immobilis LMIT006 and Alteromonas gregis LMIT007.</title>
        <authorList>
            <person name="Lin X."/>
        </authorList>
    </citation>
    <scope>NUCLEOTIDE SEQUENCE</scope>
    <source>
        <strain evidence="1">LMIT007</strain>
    </source>
</reference>
<dbReference type="Proteomes" id="UP001165413">
    <property type="component" value="Unassembled WGS sequence"/>
</dbReference>
<organism evidence="1 2">
    <name type="scientific">Opacimonas viscosa</name>
    <dbReference type="NCBI Taxonomy" id="2961944"/>
    <lineage>
        <taxon>Bacteria</taxon>
        <taxon>Pseudomonadati</taxon>
        <taxon>Pseudomonadota</taxon>
        <taxon>Gammaproteobacteria</taxon>
        <taxon>Alteromonadales</taxon>
        <taxon>Alteromonadaceae</taxon>
        <taxon>Opacimonas</taxon>
    </lineage>
</organism>
<accession>A0AA41X0W9</accession>
<dbReference type="PANTHER" id="PTHR10000:SF8">
    <property type="entry name" value="HAD SUPERFAMILY HYDROLASE-LIKE, TYPE 3"/>
    <property type="match status" value="1"/>
</dbReference>
<dbReference type="InterPro" id="IPR023214">
    <property type="entry name" value="HAD_sf"/>
</dbReference>
<evidence type="ECO:0000313" key="2">
    <source>
        <dbReference type="Proteomes" id="UP001165413"/>
    </source>
</evidence>
<sequence>MDLVFFDLDGTLLNQDSALSKFTKDTLQRMNESGIAYTVATGRTMLSARPILDGQFLALPHIYNNGVTLWDPNSQDMTFENLLTKHEIDVILAMALEHQITPFVNTVEAHHHVIYHSPPQHPIEEELITKYFARSGATLLALDSLAHDRPVTNISMIGLNCHIKTMWQQLNEHPNLIAYSGPAHEGHEYSWMDIHHCQANKGAAVQKLRDTLGATNVLCFGDSDNDLSMFEIADECYAPDNAKDFVKDKATKVIGHNHDDGVAKFLRERFDL</sequence>
<gene>
    <name evidence="1" type="ORF">NLF92_12230</name>
</gene>
<dbReference type="RefSeq" id="WP_254102374.1">
    <property type="nucleotide sequence ID" value="NZ_JANATA010000031.1"/>
</dbReference>
<dbReference type="EMBL" id="JANATA010000031">
    <property type="protein sequence ID" value="MCP3429705.1"/>
    <property type="molecule type" value="Genomic_DNA"/>
</dbReference>
<dbReference type="NCBIfam" id="TIGR01484">
    <property type="entry name" value="HAD-SF-IIB"/>
    <property type="match status" value="1"/>
</dbReference>
<keyword evidence="1" id="KW-0378">Hydrolase</keyword>
<dbReference type="SUPFAM" id="SSF56784">
    <property type="entry name" value="HAD-like"/>
    <property type="match status" value="1"/>
</dbReference>
<evidence type="ECO:0000313" key="1">
    <source>
        <dbReference type="EMBL" id="MCP3429705.1"/>
    </source>
</evidence>
<comment type="caution">
    <text evidence="1">The sequence shown here is derived from an EMBL/GenBank/DDBJ whole genome shotgun (WGS) entry which is preliminary data.</text>
</comment>
<dbReference type="InterPro" id="IPR006379">
    <property type="entry name" value="HAD-SF_hydro_IIB"/>
</dbReference>
<name>A0AA41X0W9_9ALTE</name>
<dbReference type="Gene3D" id="3.30.1240.10">
    <property type="match status" value="1"/>
</dbReference>